<sequence>MDRLILTANGKVDRTALPPPSLGVREEVPSEECEPEQLEAELRAAFAAVLSKKVSEVPVSASFFALGGHSISVGQLVNRIRRELKLNAAIADVYSSPSVKQLAARLRPLAAEAEDAQAQAEESETWAPSSYPSYPASFQQLSLQRMANLSAAASVRGPLKVRCLQQAFRALACRHDALRSVFAEHECKILSEQGGTLDFRHVEPGVMGFELDWLLDQQYETFDLEAGPLCRVRVFQESEDNWILHWTLHHVSADLWSYTILLKELEDAYEHYSQYDGHDGAVHEEPPWPSSAPQYRDYALQEKRFLQSDQGQRSRSYWHQKLQKTPPVLDLPGATATERKPTFKGSKLDFEVSSELSESLRCLGQRCEASLHATLLTAWMVLLSRYGQEEDICVGTPMACRTTAESEATVGYFANPVCIRAIVSNTYEKLLRDVARDVTESLQHQRVPLSHVCDDLGLDLRALLQPLFVFQTCPDELYQSRLPSFFMGHEGSEISLGPLRLESIGFGQKFTQFDLALVVAHGPRGDLIGSFQYSTTSYTRDAVLRLQAQYLTILQSMVKDPSQDVGQVPLFVDEDLAELRRRVTSPWLQDLPNDSLPRLVASRAAENPSAFAVVSPQGTYTFGEVLRRAQLLASALLEEASFSGPTRERQGSLGSWQREGRGAAPGRQLSGLLSCRVPLVEEAEAAEAAQGSLSLSSQGNGSFLESFNFLVGLMVSPGPWMVAGPLGCWMAGRGYFALDSSHPTERIQQMAQDAHPQCILCERRAQSVANSLGWPVLVTEELQSRPAQGTRPPSRMGATAGAVRPAARPVVLKAPLSVLLSMRAVLAHVMFSSQHFGFKAGQATLQHTSWTFDAPICEIWPALLSGATVVISKRDGSKDFQYLASLVDEQRVSHALFVPSLLAEILEHQALPRSLRSLVVVGEACSLSLARRILEAPLSLNNFYGPSEAGIGATIYEVDKIGAVPNHVQSLPIGRPVSWHEVILLDPQLRPALGGVGQIGILGEGLASGYLRLPQETKTRFIKTPEAIREVLPQCGPITYLTGDVGRYCQDDVLEFVGRLDSQVKLRGQRVELGEIEAALLSAKAVTEAVALVHGDRLIGYFSTLQATALPCAALHVAVHCCVPDARAQCSQGVEEGDAAAFSERGPDYSRSRKYRKSGRAVRGQN</sequence>
<reference evidence="6" key="1">
    <citation type="submission" date="2021-02" db="EMBL/GenBank/DDBJ databases">
        <authorList>
            <person name="Dougan E. K."/>
            <person name="Rhodes N."/>
            <person name="Thang M."/>
            <person name="Chan C."/>
        </authorList>
    </citation>
    <scope>NUCLEOTIDE SEQUENCE</scope>
</reference>
<dbReference type="PANTHER" id="PTHR45527:SF1">
    <property type="entry name" value="FATTY ACID SYNTHASE"/>
    <property type="match status" value="1"/>
</dbReference>
<organism evidence="6 7">
    <name type="scientific">Symbiodinium necroappetens</name>
    <dbReference type="NCBI Taxonomy" id="1628268"/>
    <lineage>
        <taxon>Eukaryota</taxon>
        <taxon>Sar</taxon>
        <taxon>Alveolata</taxon>
        <taxon>Dinophyceae</taxon>
        <taxon>Suessiales</taxon>
        <taxon>Symbiodiniaceae</taxon>
        <taxon>Symbiodinium</taxon>
    </lineage>
</organism>
<dbReference type="SUPFAM" id="SSF52777">
    <property type="entry name" value="CoA-dependent acyltransferases"/>
    <property type="match status" value="2"/>
</dbReference>
<dbReference type="Pfam" id="PF00501">
    <property type="entry name" value="AMP-binding"/>
    <property type="match status" value="1"/>
</dbReference>
<evidence type="ECO:0000256" key="1">
    <source>
        <dbReference type="ARBA" id="ARBA00022450"/>
    </source>
</evidence>
<comment type="caution">
    <text evidence="6">The sequence shown here is derived from an EMBL/GenBank/DDBJ whole genome shotgun (WGS) entry which is preliminary data.</text>
</comment>
<dbReference type="GO" id="GO:0043041">
    <property type="term" value="P:amino acid activation for nonribosomal peptide biosynthetic process"/>
    <property type="evidence" value="ECO:0007669"/>
    <property type="project" value="TreeGrafter"/>
</dbReference>
<dbReference type="Gene3D" id="3.30.300.30">
    <property type="match status" value="1"/>
</dbReference>
<protein>
    <submittedName>
        <fullName evidence="6">PpsD protein</fullName>
    </submittedName>
</protein>
<evidence type="ECO:0000313" key="6">
    <source>
        <dbReference type="EMBL" id="CAE7351591.1"/>
    </source>
</evidence>
<dbReference type="Pfam" id="PF00550">
    <property type="entry name" value="PP-binding"/>
    <property type="match status" value="1"/>
</dbReference>
<dbReference type="GO" id="GO:0044550">
    <property type="term" value="P:secondary metabolite biosynthetic process"/>
    <property type="evidence" value="ECO:0007669"/>
    <property type="project" value="TreeGrafter"/>
</dbReference>
<dbReference type="Gene3D" id="3.30.559.30">
    <property type="entry name" value="Nonribosomal peptide synthetase, condensation domain"/>
    <property type="match status" value="1"/>
</dbReference>
<dbReference type="Gene3D" id="3.40.50.980">
    <property type="match status" value="1"/>
</dbReference>
<dbReference type="InterPro" id="IPR042099">
    <property type="entry name" value="ANL_N_sf"/>
</dbReference>
<dbReference type="Gene3D" id="1.10.1200.10">
    <property type="entry name" value="ACP-like"/>
    <property type="match status" value="1"/>
</dbReference>
<dbReference type="SMART" id="SM00823">
    <property type="entry name" value="PKS_PP"/>
    <property type="match status" value="1"/>
</dbReference>
<dbReference type="Pfam" id="PF00668">
    <property type="entry name" value="Condensation"/>
    <property type="match status" value="1"/>
</dbReference>
<dbReference type="PROSITE" id="PS50075">
    <property type="entry name" value="CARRIER"/>
    <property type="match status" value="1"/>
</dbReference>
<dbReference type="AlphaFoldDB" id="A0A812P9V4"/>
<dbReference type="OrthoDB" id="430546at2759"/>
<feature type="region of interest" description="Disordered" evidence="4">
    <location>
        <begin position="643"/>
        <end position="667"/>
    </location>
</feature>
<evidence type="ECO:0000256" key="2">
    <source>
        <dbReference type="ARBA" id="ARBA00022553"/>
    </source>
</evidence>
<accession>A0A812P9V4</accession>
<keyword evidence="7" id="KW-1185">Reference proteome</keyword>
<dbReference type="GO" id="GO:0031177">
    <property type="term" value="F:phosphopantetheine binding"/>
    <property type="evidence" value="ECO:0007669"/>
    <property type="project" value="InterPro"/>
</dbReference>
<feature type="domain" description="Carrier" evidence="5">
    <location>
        <begin position="33"/>
        <end position="110"/>
    </location>
</feature>
<name>A0A812P9V4_9DINO</name>
<keyword evidence="1" id="KW-0596">Phosphopantetheine</keyword>
<proteinExistence type="predicted"/>
<dbReference type="Proteomes" id="UP000601435">
    <property type="component" value="Unassembled WGS sequence"/>
</dbReference>
<dbReference type="Gene3D" id="3.40.50.12780">
    <property type="entry name" value="N-terminal domain of ligase-like"/>
    <property type="match status" value="1"/>
</dbReference>
<dbReference type="Gene3D" id="3.30.559.10">
    <property type="entry name" value="Chloramphenicol acetyltransferase-like domain"/>
    <property type="match status" value="1"/>
</dbReference>
<evidence type="ECO:0000256" key="3">
    <source>
        <dbReference type="ARBA" id="ARBA00022598"/>
    </source>
</evidence>
<dbReference type="InterPro" id="IPR000873">
    <property type="entry name" value="AMP-dep_synth/lig_dom"/>
</dbReference>
<dbReference type="PANTHER" id="PTHR45527">
    <property type="entry name" value="NONRIBOSOMAL PEPTIDE SYNTHETASE"/>
    <property type="match status" value="1"/>
</dbReference>
<dbReference type="InterPro" id="IPR023213">
    <property type="entry name" value="CAT-like_dom_sf"/>
</dbReference>
<dbReference type="SUPFAM" id="SSF56801">
    <property type="entry name" value="Acetyl-CoA synthetase-like"/>
    <property type="match status" value="1"/>
</dbReference>
<evidence type="ECO:0000256" key="4">
    <source>
        <dbReference type="SAM" id="MobiDB-lite"/>
    </source>
</evidence>
<dbReference type="EMBL" id="CAJNJA010014851">
    <property type="protein sequence ID" value="CAE7351591.1"/>
    <property type="molecule type" value="Genomic_DNA"/>
</dbReference>
<dbReference type="GO" id="GO:0005737">
    <property type="term" value="C:cytoplasm"/>
    <property type="evidence" value="ECO:0007669"/>
    <property type="project" value="TreeGrafter"/>
</dbReference>
<dbReference type="InterPro" id="IPR001242">
    <property type="entry name" value="Condensation_dom"/>
</dbReference>
<dbReference type="CDD" id="cd19531">
    <property type="entry name" value="LCL_NRPS-like"/>
    <property type="match status" value="1"/>
</dbReference>
<evidence type="ECO:0000313" key="7">
    <source>
        <dbReference type="Proteomes" id="UP000601435"/>
    </source>
</evidence>
<gene>
    <name evidence="6" type="primary">ppsD</name>
    <name evidence="6" type="ORF">SNEC2469_LOCUS9135</name>
</gene>
<dbReference type="InterPro" id="IPR036736">
    <property type="entry name" value="ACP-like_sf"/>
</dbReference>
<evidence type="ECO:0000259" key="5">
    <source>
        <dbReference type="PROSITE" id="PS50075"/>
    </source>
</evidence>
<dbReference type="GO" id="GO:0016874">
    <property type="term" value="F:ligase activity"/>
    <property type="evidence" value="ECO:0007669"/>
    <property type="project" value="UniProtKB-KW"/>
</dbReference>
<dbReference type="SUPFAM" id="SSF47336">
    <property type="entry name" value="ACP-like"/>
    <property type="match status" value="1"/>
</dbReference>
<dbReference type="InterPro" id="IPR045851">
    <property type="entry name" value="AMP-bd_C_sf"/>
</dbReference>
<feature type="region of interest" description="Disordered" evidence="4">
    <location>
        <begin position="1137"/>
        <end position="1166"/>
    </location>
</feature>
<keyword evidence="3" id="KW-0436">Ligase</keyword>
<dbReference type="InterPro" id="IPR020806">
    <property type="entry name" value="PKS_PP-bd"/>
</dbReference>
<dbReference type="InterPro" id="IPR009081">
    <property type="entry name" value="PP-bd_ACP"/>
</dbReference>
<keyword evidence="2" id="KW-0597">Phosphoprotein</keyword>